<keyword evidence="2" id="KW-1185">Reference proteome</keyword>
<evidence type="ECO:0000313" key="1">
    <source>
        <dbReference type="EMBL" id="CAE7181874.1"/>
    </source>
</evidence>
<evidence type="ECO:0000313" key="2">
    <source>
        <dbReference type="Proteomes" id="UP000649617"/>
    </source>
</evidence>
<protein>
    <submittedName>
        <fullName evidence="1">Uncharacterized protein</fullName>
    </submittedName>
</protein>
<reference evidence="1" key="1">
    <citation type="submission" date="2021-02" db="EMBL/GenBank/DDBJ databases">
        <authorList>
            <person name="Dougan E. K."/>
            <person name="Rhodes N."/>
            <person name="Thang M."/>
            <person name="Chan C."/>
        </authorList>
    </citation>
    <scope>NUCLEOTIDE SEQUENCE</scope>
</reference>
<organism evidence="1 2">
    <name type="scientific">Symbiodinium pilosum</name>
    <name type="common">Dinoflagellate</name>
    <dbReference type="NCBI Taxonomy" id="2952"/>
    <lineage>
        <taxon>Eukaryota</taxon>
        <taxon>Sar</taxon>
        <taxon>Alveolata</taxon>
        <taxon>Dinophyceae</taxon>
        <taxon>Suessiales</taxon>
        <taxon>Symbiodiniaceae</taxon>
        <taxon>Symbiodinium</taxon>
    </lineage>
</organism>
<accession>A0A812J0I3</accession>
<feature type="non-terminal residue" evidence="1">
    <location>
        <position position="89"/>
    </location>
</feature>
<gene>
    <name evidence="1" type="ORF">SPIL2461_LOCUS1109</name>
</gene>
<sequence>SSRFCHLYDDCEETDADRSALLLQREVTALQAWPGLVAKGEEVNPNPGMFDFGAGPQSFSILAGVSNVKQKEIQGEVQGPILSKLSVGR</sequence>
<dbReference type="EMBL" id="CAJNIZ010001058">
    <property type="protein sequence ID" value="CAE7181874.1"/>
    <property type="molecule type" value="Genomic_DNA"/>
</dbReference>
<comment type="caution">
    <text evidence="1">The sequence shown here is derived from an EMBL/GenBank/DDBJ whole genome shotgun (WGS) entry which is preliminary data.</text>
</comment>
<feature type="non-terminal residue" evidence="1">
    <location>
        <position position="1"/>
    </location>
</feature>
<proteinExistence type="predicted"/>
<dbReference type="AlphaFoldDB" id="A0A812J0I3"/>
<dbReference type="Proteomes" id="UP000649617">
    <property type="component" value="Unassembled WGS sequence"/>
</dbReference>
<name>A0A812J0I3_SYMPI</name>